<dbReference type="GO" id="GO:0033969">
    <property type="term" value="F:gamma-glutamyl-gamma-aminobutyrate hydrolase activity"/>
    <property type="evidence" value="ECO:0007669"/>
    <property type="project" value="UniProtKB-EC"/>
</dbReference>
<evidence type="ECO:0000313" key="7">
    <source>
        <dbReference type="EMBL" id="CDX42221.1"/>
    </source>
</evidence>
<dbReference type="EMBL" id="CCMZ01000009">
    <property type="protein sequence ID" value="CDX15071.1"/>
    <property type="molecule type" value="Genomic_DNA"/>
</dbReference>
<evidence type="ECO:0000256" key="3">
    <source>
        <dbReference type="ARBA" id="ARBA00055068"/>
    </source>
</evidence>
<dbReference type="EMBL" id="CCND01000034">
    <property type="protein sequence ID" value="CDX61500.1"/>
    <property type="molecule type" value="Genomic_DNA"/>
</dbReference>
<proteinExistence type="inferred from homology"/>
<comment type="function">
    <text evidence="3">Involved in the breakdown of putrescine via hydrolysis of the gamma-glutamyl linkage of gamma-glutamyl-gamma-aminobutyrate.</text>
</comment>
<accession>A0A090DGY0</accession>
<evidence type="ECO:0000313" key="8">
    <source>
        <dbReference type="EMBL" id="CDX60723.1"/>
    </source>
</evidence>
<dbReference type="GO" id="GO:0005829">
    <property type="term" value="C:cytosol"/>
    <property type="evidence" value="ECO:0007669"/>
    <property type="project" value="TreeGrafter"/>
</dbReference>
<comment type="similarity">
    <text evidence="1">Belongs to the peptidase C26 family.</text>
</comment>
<sequence length="263" mass="28064">METKPKMQQPLVAISTDVRQFDNYTWHAAPQQYLEAAVAGAGVFPLLVPSFGDRLDLDELLSSVDGVMVTGSKSNVHPSLYGGDPSEANGPYDPARDATTLPLIRKAIERGVPLLAICRGIQELNVALGGTLGTEIQEREGSLDHRAPVSDNQEERFAIHQTVSIKPGSCLAGVFGAGEIKVNSLHRQAIDLLGSRLQVEALATDGTIEAVSVKDARAFAVGVQWHPEYWVKSDSNSAKIFKAFGDAVRLHAAAKAGARAAAE</sequence>
<name>A0A090DGY0_MESPL</name>
<protein>
    <recommendedName>
        <fullName evidence="5">gamma-glutamyl-gamma-aminobutyrate hydrolase</fullName>
        <ecNumber evidence="5">3.5.1.94</ecNumber>
    </recommendedName>
</protein>
<organism evidence="6 10">
    <name type="scientific">Mesorhizobium plurifarium</name>
    <dbReference type="NCBI Taxonomy" id="69974"/>
    <lineage>
        <taxon>Bacteria</taxon>
        <taxon>Pseudomonadati</taxon>
        <taxon>Pseudomonadota</taxon>
        <taxon>Alphaproteobacteria</taxon>
        <taxon>Hyphomicrobiales</taxon>
        <taxon>Phyllobacteriaceae</taxon>
        <taxon>Mesorhizobium</taxon>
    </lineage>
</organism>
<reference evidence="11 12" key="4">
    <citation type="submission" date="2014-08" db="EMBL/GenBank/DDBJ databases">
        <authorList>
            <person name="Moulin Lionel"/>
        </authorList>
    </citation>
    <scope>NUCLEOTIDE SEQUENCE [LARGE SCALE GENOMIC DNA]</scope>
</reference>
<dbReference type="Proteomes" id="UP000046373">
    <property type="component" value="Unassembled WGS sequence"/>
</dbReference>
<evidence type="ECO:0000256" key="1">
    <source>
        <dbReference type="ARBA" id="ARBA00011083"/>
    </source>
</evidence>
<evidence type="ECO:0000313" key="13">
    <source>
        <dbReference type="Proteomes" id="UP000182888"/>
    </source>
</evidence>
<dbReference type="InterPro" id="IPR029062">
    <property type="entry name" value="Class_I_gatase-like"/>
</dbReference>
<dbReference type="SUPFAM" id="SSF52317">
    <property type="entry name" value="Class I glutamine amidotransferase-like"/>
    <property type="match status" value="1"/>
</dbReference>
<comment type="pathway">
    <text evidence="4">Amine and polyamine degradation; putrescine degradation; 4-aminobutanoate from putrescine: step 4/4.</text>
</comment>
<dbReference type="PANTHER" id="PTHR43235:SF1">
    <property type="entry name" value="GLUTAMINE AMIDOTRANSFERASE PB2B2.05-RELATED"/>
    <property type="match status" value="1"/>
</dbReference>
<gene>
    <name evidence="9" type="ORF">MPL1032_40045</name>
    <name evidence="6" type="ORF">MPL3356_170076</name>
    <name evidence="8" type="ORF">MPL3365_400018</name>
    <name evidence="7" type="ORF">MPLDJ20_40223</name>
</gene>
<dbReference type="PROSITE" id="PS51273">
    <property type="entry name" value="GATASE_TYPE_1"/>
    <property type="match status" value="1"/>
</dbReference>
<dbReference type="Gene3D" id="3.40.50.880">
    <property type="match status" value="1"/>
</dbReference>
<dbReference type="FunFam" id="3.40.50.880:FF:000030">
    <property type="entry name" value="Gamma-glutamyl-gamma-aminobutyrate hydrolase PuuD"/>
    <property type="match status" value="1"/>
</dbReference>
<keyword evidence="10" id="KW-1185">Reference proteome</keyword>
<evidence type="ECO:0000313" key="12">
    <source>
        <dbReference type="Proteomes" id="UP000046373"/>
    </source>
</evidence>
<comment type="catalytic activity">
    <reaction evidence="2">
        <text>4-(gamma-L-glutamylamino)butanoate + H2O = 4-aminobutanoate + L-glutamate</text>
        <dbReference type="Rhea" id="RHEA:19737"/>
        <dbReference type="ChEBI" id="CHEBI:15377"/>
        <dbReference type="ChEBI" id="CHEBI:29985"/>
        <dbReference type="ChEBI" id="CHEBI:58800"/>
        <dbReference type="ChEBI" id="CHEBI:59888"/>
        <dbReference type="EC" id="3.5.1.94"/>
    </reaction>
</comment>
<dbReference type="AlphaFoldDB" id="A0A090DGY0"/>
<dbReference type="Proteomes" id="UP000045285">
    <property type="component" value="Unassembled WGS sequence"/>
</dbReference>
<dbReference type="EMBL" id="CCNB01000034">
    <property type="protein sequence ID" value="CDX42221.1"/>
    <property type="molecule type" value="Genomic_DNA"/>
</dbReference>
<evidence type="ECO:0000256" key="4">
    <source>
        <dbReference type="ARBA" id="ARBA00060634"/>
    </source>
</evidence>
<dbReference type="CDD" id="cd01745">
    <property type="entry name" value="GATase1_2"/>
    <property type="match status" value="1"/>
</dbReference>
<reference evidence="13" key="2">
    <citation type="submission" date="2014-08" db="EMBL/GenBank/DDBJ databases">
        <authorList>
            <person name="Edwards T."/>
        </authorList>
    </citation>
    <scope>NUCLEOTIDE SEQUENCE [LARGE SCALE GENOMIC DNA]</scope>
</reference>
<dbReference type="STRING" id="69974.MPLDJ20_40223"/>
<dbReference type="EC" id="3.5.1.94" evidence="5"/>
<evidence type="ECO:0000313" key="6">
    <source>
        <dbReference type="EMBL" id="CDX15071.1"/>
    </source>
</evidence>
<dbReference type="Proteomes" id="UP000182888">
    <property type="component" value="Unassembled WGS sequence"/>
</dbReference>
<dbReference type="InterPro" id="IPR011697">
    <property type="entry name" value="Peptidase_C26"/>
</dbReference>
<dbReference type="PANTHER" id="PTHR43235">
    <property type="entry name" value="GLUTAMINE AMIDOTRANSFERASE PB2B2.05-RELATED"/>
    <property type="match status" value="1"/>
</dbReference>
<evidence type="ECO:0000313" key="9">
    <source>
        <dbReference type="EMBL" id="CDX61500.1"/>
    </source>
</evidence>
<evidence type="ECO:0000256" key="5">
    <source>
        <dbReference type="ARBA" id="ARBA00066788"/>
    </source>
</evidence>
<dbReference type="EMBL" id="CCNE01000035">
    <property type="protein sequence ID" value="CDX60723.1"/>
    <property type="molecule type" value="Genomic_DNA"/>
</dbReference>
<reference evidence="9" key="1">
    <citation type="submission" date="2014-08" db="EMBL/GenBank/DDBJ databases">
        <title>DNA barcoding of Bradysia (Diptera: Sciaridae) for detection of the immature stages on agricultural crops.</title>
        <authorList>
            <person name="Shin S."/>
            <person name="Jung S."/>
            <person name="Heller K."/>
            <person name="Menzel F."/>
            <person name="Hong T.-K."/>
            <person name="Lee H."/>
            <person name="Lee S."/>
        </authorList>
    </citation>
    <scope>NUCLEOTIDE SEQUENCE</scope>
</reference>
<reference evidence="10" key="3">
    <citation type="submission" date="2014-08" db="EMBL/GenBank/DDBJ databases">
        <authorList>
            <person name="Moulin L."/>
        </authorList>
    </citation>
    <scope>NUCLEOTIDE SEQUENCE [LARGE SCALE GENOMIC DNA]</scope>
</reference>
<dbReference type="GO" id="GO:0006598">
    <property type="term" value="P:polyamine catabolic process"/>
    <property type="evidence" value="ECO:0007669"/>
    <property type="project" value="TreeGrafter"/>
</dbReference>
<dbReference type="Pfam" id="PF07722">
    <property type="entry name" value="Peptidase_C26"/>
    <property type="match status" value="1"/>
</dbReference>
<evidence type="ECO:0000313" key="11">
    <source>
        <dbReference type="Proteomes" id="UP000046122"/>
    </source>
</evidence>
<dbReference type="Proteomes" id="UP000046122">
    <property type="component" value="Unassembled WGS sequence"/>
</dbReference>
<dbReference type="InterPro" id="IPR044668">
    <property type="entry name" value="PuuD-like"/>
</dbReference>
<evidence type="ECO:0000256" key="2">
    <source>
        <dbReference type="ARBA" id="ARBA00052718"/>
    </source>
</evidence>
<evidence type="ECO:0000313" key="10">
    <source>
        <dbReference type="Proteomes" id="UP000045285"/>
    </source>
</evidence>